<dbReference type="OrthoDB" id="1859733at2759"/>
<evidence type="ECO:0000313" key="3">
    <source>
        <dbReference type="Proteomes" id="UP000789570"/>
    </source>
</evidence>
<dbReference type="PANTHER" id="PTHR35567">
    <property type="entry name" value="MALATE DEHYDROGENASE (AFU_ORTHOLOGUE AFUA_2G13800)"/>
    <property type="match status" value="1"/>
</dbReference>
<protein>
    <submittedName>
        <fullName evidence="2">10447_t:CDS:1</fullName>
    </submittedName>
</protein>
<dbReference type="PANTHER" id="PTHR35567:SF1">
    <property type="entry name" value="CONSERVED FUNGAL PROTEIN (AFU_ORTHOLOGUE AFUA_1G14230)"/>
    <property type="match status" value="1"/>
</dbReference>
<sequence length="188" mass="21036">MAFTKSLMLILIIPSFFVYAYASPLFKRELCPIGDYQGTTSFYLYDFLDDPSEVIIPLGILVPDGYKYKFTLYGFGVQMYKCNVSSHIWDAVSEDHEDAVDYVVGDHYYQKEPVNGGRATWHSTLDCDNSSVISRLLSQIPSPDGPKNIPWLLLIATANNGKGVFSDVVFTIRLDTIDGIAPPVDECK</sequence>
<feature type="signal peptide" evidence="1">
    <location>
        <begin position="1"/>
        <end position="22"/>
    </location>
</feature>
<feature type="chain" id="PRO_5040152898" evidence="1">
    <location>
        <begin position="23"/>
        <end position="188"/>
    </location>
</feature>
<comment type="caution">
    <text evidence="2">The sequence shown here is derived from an EMBL/GenBank/DDBJ whole genome shotgun (WGS) entry which is preliminary data.</text>
</comment>
<evidence type="ECO:0000313" key="2">
    <source>
        <dbReference type="EMBL" id="CAG8516361.1"/>
    </source>
</evidence>
<evidence type="ECO:0000256" key="1">
    <source>
        <dbReference type="SAM" id="SignalP"/>
    </source>
</evidence>
<gene>
    <name evidence="2" type="ORF">FCALED_LOCUS4465</name>
</gene>
<keyword evidence="1" id="KW-0732">Signal</keyword>
<accession>A0A9N9A3G4</accession>
<dbReference type="Proteomes" id="UP000789570">
    <property type="component" value="Unassembled WGS sequence"/>
</dbReference>
<keyword evidence="3" id="KW-1185">Reference proteome</keyword>
<name>A0A9N9A3G4_9GLOM</name>
<reference evidence="2" key="1">
    <citation type="submission" date="2021-06" db="EMBL/GenBank/DDBJ databases">
        <authorList>
            <person name="Kallberg Y."/>
            <person name="Tangrot J."/>
            <person name="Rosling A."/>
        </authorList>
    </citation>
    <scope>NUCLEOTIDE SEQUENCE</scope>
    <source>
        <strain evidence="2">UK204</strain>
    </source>
</reference>
<proteinExistence type="predicted"/>
<organism evidence="2 3">
    <name type="scientific">Funneliformis caledonium</name>
    <dbReference type="NCBI Taxonomy" id="1117310"/>
    <lineage>
        <taxon>Eukaryota</taxon>
        <taxon>Fungi</taxon>
        <taxon>Fungi incertae sedis</taxon>
        <taxon>Mucoromycota</taxon>
        <taxon>Glomeromycotina</taxon>
        <taxon>Glomeromycetes</taxon>
        <taxon>Glomerales</taxon>
        <taxon>Glomeraceae</taxon>
        <taxon>Funneliformis</taxon>
    </lineage>
</organism>
<dbReference type="EMBL" id="CAJVPQ010000879">
    <property type="protein sequence ID" value="CAG8516361.1"/>
    <property type="molecule type" value="Genomic_DNA"/>
</dbReference>
<dbReference type="AlphaFoldDB" id="A0A9N9A3G4"/>